<reference evidence="1" key="2">
    <citation type="journal article" date="2006" name="PLoS Pathog.">
        <title>New perspectives on host-parasite interplay by comparative transcriptomic and proteomic analyses of Schistosoma japonicum.</title>
        <authorList>
            <person name="Liu F."/>
            <person name="Lu J."/>
            <person name="Hu W."/>
            <person name="Wang S.Y."/>
            <person name="Cui S.J."/>
            <person name="Chi M."/>
            <person name="Yan Q."/>
            <person name="Wang X.R."/>
            <person name="Song H.D."/>
            <person name="Xu X.N."/>
            <person name="Wang J.J."/>
            <person name="Zhang X.L."/>
            <person name="Zhang X."/>
            <person name="Wang Z.Q."/>
            <person name="Xue C.L."/>
            <person name="Brindley P.J."/>
            <person name="McManus D.P."/>
            <person name="Yang P.Y."/>
            <person name="Feng Z."/>
            <person name="Chen Z."/>
            <person name="Han Z.G."/>
        </authorList>
    </citation>
    <scope>NUCLEOTIDE SEQUENCE</scope>
</reference>
<organism evidence="1">
    <name type="scientific">Schistosoma japonicum</name>
    <name type="common">Blood fluke</name>
    <dbReference type="NCBI Taxonomy" id="6182"/>
    <lineage>
        <taxon>Eukaryota</taxon>
        <taxon>Metazoa</taxon>
        <taxon>Spiralia</taxon>
        <taxon>Lophotrochozoa</taxon>
        <taxon>Platyhelminthes</taxon>
        <taxon>Trematoda</taxon>
        <taxon>Digenea</taxon>
        <taxon>Strigeidida</taxon>
        <taxon>Schistosomatoidea</taxon>
        <taxon>Schistosomatidae</taxon>
        <taxon>Schistosoma</taxon>
    </lineage>
</organism>
<proteinExistence type="evidence at transcript level"/>
<dbReference type="EMBL" id="AY813722">
    <property type="protein sequence ID" value="AAW25454.1"/>
    <property type="molecule type" value="mRNA"/>
</dbReference>
<evidence type="ECO:0000313" key="1">
    <source>
        <dbReference type="EMBL" id="AAW25454.1"/>
    </source>
</evidence>
<name>Q5DFF2_SCHJA</name>
<accession>Q5DFF2</accession>
<sequence>MFDLLTTDEKALDTSLASSLTVLERIDTLCTKFLSTNLDESYFICPKSDSHWSLGINPSNSNYDDDVIAPLQNRICTNKFIILTTGGLSAFCALRQRNRRPLLNYLF</sequence>
<protein>
    <submittedName>
        <fullName evidence="1">SJCHGC08435 protein</fullName>
    </submittedName>
</protein>
<dbReference type="AlphaFoldDB" id="Q5DFF2"/>
<reference evidence="1" key="1">
    <citation type="submission" date="2004-11" db="EMBL/GenBank/DDBJ databases">
        <title>The full-length cDNA sequences of Schistosoma japonicum genes.</title>
        <authorList>
            <person name="Han Z."/>
        </authorList>
    </citation>
    <scope>NUCLEOTIDE SEQUENCE</scope>
</reference>